<dbReference type="Gene3D" id="3.20.20.140">
    <property type="entry name" value="Metal-dependent hydrolases"/>
    <property type="match status" value="1"/>
</dbReference>
<dbReference type="GO" id="GO:0004131">
    <property type="term" value="F:cytosine deaminase activity"/>
    <property type="evidence" value="ECO:0007669"/>
    <property type="project" value="TreeGrafter"/>
</dbReference>
<feature type="domain" description="Amidohydrolase 3" evidence="3">
    <location>
        <begin position="40"/>
        <end position="399"/>
    </location>
</feature>
<dbReference type="Pfam" id="PF07969">
    <property type="entry name" value="Amidohydro_3"/>
    <property type="match status" value="1"/>
</dbReference>
<evidence type="ECO:0000256" key="2">
    <source>
        <dbReference type="ARBA" id="ARBA00022801"/>
    </source>
</evidence>
<dbReference type="GO" id="GO:0035888">
    <property type="term" value="F:isoguanine deaminase activity"/>
    <property type="evidence" value="ECO:0007669"/>
    <property type="project" value="TreeGrafter"/>
</dbReference>
<keyword evidence="2" id="KW-0378">Hydrolase</keyword>
<dbReference type="SUPFAM" id="SSF51556">
    <property type="entry name" value="Metallo-dependent hydrolases"/>
    <property type="match status" value="1"/>
</dbReference>
<keyword evidence="1" id="KW-0479">Metal-binding</keyword>
<dbReference type="Gene3D" id="2.30.40.10">
    <property type="entry name" value="Urease, subunit C, domain 1"/>
    <property type="match status" value="1"/>
</dbReference>
<dbReference type="FunFam" id="3.20.20.140:FF:000019">
    <property type="entry name" value="Cytosine deaminase"/>
    <property type="match status" value="1"/>
</dbReference>
<evidence type="ECO:0000313" key="4">
    <source>
        <dbReference type="EMBL" id="SVA42667.1"/>
    </source>
</evidence>
<evidence type="ECO:0000259" key="3">
    <source>
        <dbReference type="Pfam" id="PF07969"/>
    </source>
</evidence>
<dbReference type="InterPro" id="IPR011059">
    <property type="entry name" value="Metal-dep_hydrolase_composite"/>
</dbReference>
<dbReference type="CDD" id="cd01293">
    <property type="entry name" value="Bact_CD"/>
    <property type="match status" value="1"/>
</dbReference>
<dbReference type="EMBL" id="UINC01009516">
    <property type="protein sequence ID" value="SVA42667.1"/>
    <property type="molecule type" value="Genomic_DNA"/>
</dbReference>
<dbReference type="InterPro" id="IPR052349">
    <property type="entry name" value="Metallo-hydrolase_Enzymes"/>
</dbReference>
<name>A0A381VSQ4_9ZZZZ</name>
<sequence length="429" mass="47096">MLQLLIRQATLIDQATPVDIGCSEGRIVEVSARIEGEAEQEIDASGRLVTTPFVDSHFHMDSTLSYGRPRVNQSGTLLEGIALWSELKPQLDAEDIKSRAHALCRWAVARGNLAIRSHVDICDPELTAVRALLEVREELRPDLDLQLVAFPQDGYFRYPEAVNLLPKALDLGVDVVGGIPHFERTMAEGTRSVSALCEIAEKRGLMVDMHCDESDDPSSRHIETLVAETQRLGMGGRVAGSHLTSMHSMDNYYAGKLISLMAESEVHAVANPLINITLQGRSDSYPKRRGMTRVKEMMEQGINVAFGHDCVLDPWYALGSHDMLEVASMGLHVAQMTGISEMHAAFRAVTINAARVMGLPDYGLAPGCNADMVVLQAGDPVEALRLKANRLFVIRRGRIIAESAPHETRVHMMGVDSTVNFAHGEFNGR</sequence>
<dbReference type="SUPFAM" id="SSF51338">
    <property type="entry name" value="Composite domain of metallo-dependent hydrolases"/>
    <property type="match status" value="1"/>
</dbReference>
<dbReference type="NCBIfam" id="NF005748">
    <property type="entry name" value="PRK07572.1"/>
    <property type="match status" value="1"/>
</dbReference>
<dbReference type="PANTHER" id="PTHR32027:SF0">
    <property type="entry name" value="CYTOSINE DEAMINASE"/>
    <property type="match status" value="1"/>
</dbReference>
<reference evidence="4" key="1">
    <citation type="submission" date="2018-05" db="EMBL/GenBank/DDBJ databases">
        <authorList>
            <person name="Lanie J.A."/>
            <person name="Ng W.-L."/>
            <person name="Kazmierczak K.M."/>
            <person name="Andrzejewski T.M."/>
            <person name="Davidsen T.M."/>
            <person name="Wayne K.J."/>
            <person name="Tettelin H."/>
            <person name="Glass J.I."/>
            <person name="Rusch D."/>
            <person name="Podicherti R."/>
            <person name="Tsui H.-C.T."/>
            <person name="Winkler M.E."/>
        </authorList>
    </citation>
    <scope>NUCLEOTIDE SEQUENCE</scope>
</reference>
<dbReference type="GO" id="GO:0006209">
    <property type="term" value="P:cytosine catabolic process"/>
    <property type="evidence" value="ECO:0007669"/>
    <property type="project" value="TreeGrafter"/>
</dbReference>
<dbReference type="InterPro" id="IPR032466">
    <property type="entry name" value="Metal_Hydrolase"/>
</dbReference>
<organism evidence="4">
    <name type="scientific">marine metagenome</name>
    <dbReference type="NCBI Taxonomy" id="408172"/>
    <lineage>
        <taxon>unclassified sequences</taxon>
        <taxon>metagenomes</taxon>
        <taxon>ecological metagenomes</taxon>
    </lineage>
</organism>
<evidence type="ECO:0000256" key="1">
    <source>
        <dbReference type="ARBA" id="ARBA00022723"/>
    </source>
</evidence>
<dbReference type="AlphaFoldDB" id="A0A381VSQ4"/>
<gene>
    <name evidence="4" type="ORF">METZ01_LOCUS95521</name>
</gene>
<dbReference type="PANTHER" id="PTHR32027">
    <property type="entry name" value="CYTOSINE DEAMINASE"/>
    <property type="match status" value="1"/>
</dbReference>
<protein>
    <recommendedName>
        <fullName evidence="3">Amidohydrolase 3 domain-containing protein</fullName>
    </recommendedName>
</protein>
<proteinExistence type="predicted"/>
<dbReference type="InterPro" id="IPR013108">
    <property type="entry name" value="Amidohydro_3"/>
</dbReference>
<accession>A0A381VSQ4</accession>
<dbReference type="GO" id="GO:0046872">
    <property type="term" value="F:metal ion binding"/>
    <property type="evidence" value="ECO:0007669"/>
    <property type="project" value="UniProtKB-KW"/>
</dbReference>